<accession>A0AAN9Q5W2</accession>
<dbReference type="AlphaFoldDB" id="A0AAN9Q5W2"/>
<dbReference type="Proteomes" id="UP001367508">
    <property type="component" value="Unassembled WGS sequence"/>
</dbReference>
<protein>
    <submittedName>
        <fullName evidence="1">Uncharacterized protein</fullName>
    </submittedName>
</protein>
<proteinExistence type="predicted"/>
<evidence type="ECO:0000313" key="2">
    <source>
        <dbReference type="Proteomes" id="UP001367508"/>
    </source>
</evidence>
<name>A0AAN9Q5W2_CANGL</name>
<gene>
    <name evidence="1" type="ORF">VNO77_25919</name>
</gene>
<comment type="caution">
    <text evidence="1">The sequence shown here is derived from an EMBL/GenBank/DDBJ whole genome shotgun (WGS) entry which is preliminary data.</text>
</comment>
<organism evidence="1 2">
    <name type="scientific">Canavalia gladiata</name>
    <name type="common">Sword bean</name>
    <name type="synonym">Dolichos gladiatus</name>
    <dbReference type="NCBI Taxonomy" id="3824"/>
    <lineage>
        <taxon>Eukaryota</taxon>
        <taxon>Viridiplantae</taxon>
        <taxon>Streptophyta</taxon>
        <taxon>Embryophyta</taxon>
        <taxon>Tracheophyta</taxon>
        <taxon>Spermatophyta</taxon>
        <taxon>Magnoliopsida</taxon>
        <taxon>eudicotyledons</taxon>
        <taxon>Gunneridae</taxon>
        <taxon>Pentapetalae</taxon>
        <taxon>rosids</taxon>
        <taxon>fabids</taxon>
        <taxon>Fabales</taxon>
        <taxon>Fabaceae</taxon>
        <taxon>Papilionoideae</taxon>
        <taxon>50 kb inversion clade</taxon>
        <taxon>NPAAA clade</taxon>
        <taxon>indigoferoid/millettioid clade</taxon>
        <taxon>Phaseoleae</taxon>
        <taxon>Canavalia</taxon>
    </lineage>
</organism>
<reference evidence="1 2" key="1">
    <citation type="submission" date="2024-01" db="EMBL/GenBank/DDBJ databases">
        <title>The genomes of 5 underutilized Papilionoideae crops provide insights into root nodulation and disease resistanc.</title>
        <authorList>
            <person name="Jiang F."/>
        </authorList>
    </citation>
    <scope>NUCLEOTIDE SEQUENCE [LARGE SCALE GENOMIC DNA]</scope>
    <source>
        <strain evidence="1">LVBAO_FW01</strain>
        <tissue evidence="1">Leaves</tissue>
    </source>
</reference>
<keyword evidence="2" id="KW-1185">Reference proteome</keyword>
<dbReference type="EMBL" id="JAYMYQ010000006">
    <property type="protein sequence ID" value="KAK7322534.1"/>
    <property type="molecule type" value="Genomic_DNA"/>
</dbReference>
<evidence type="ECO:0000313" key="1">
    <source>
        <dbReference type="EMBL" id="KAK7322534.1"/>
    </source>
</evidence>
<sequence>MLKNIRGGQQAKQKGIKIFIGLSFGQDCTQTLAFSGNPPLGYMVRVDSSRSMISTNQKMIEKYTRKKEHYLMNWEIKELIAYCEMNEIGLQIEVIVGPTAEVASNATIDFQATNLILVRQMHKDMKHFMYRLPCGMYRITSDNSIEKLKDPISTAITESLAGRYENVRCKEMFPGSEEEEHLLQRFKYDNMKYEFPIVSLDEW</sequence>